<gene>
    <name evidence="2" type="ORF">OsI_00237</name>
</gene>
<proteinExistence type="predicted"/>
<dbReference type="EMBL" id="CM000126">
    <property type="protein sequence ID" value="EAY72384.1"/>
    <property type="molecule type" value="Genomic_DNA"/>
</dbReference>
<name>A2WK88_ORYSI</name>
<dbReference type="HOGENOM" id="CLU_1716243_0_0_1"/>
<organism evidence="2 3">
    <name type="scientific">Oryza sativa subsp. indica</name>
    <name type="common">Rice</name>
    <dbReference type="NCBI Taxonomy" id="39946"/>
    <lineage>
        <taxon>Eukaryota</taxon>
        <taxon>Viridiplantae</taxon>
        <taxon>Streptophyta</taxon>
        <taxon>Embryophyta</taxon>
        <taxon>Tracheophyta</taxon>
        <taxon>Spermatophyta</taxon>
        <taxon>Magnoliopsida</taxon>
        <taxon>Liliopsida</taxon>
        <taxon>Poales</taxon>
        <taxon>Poaceae</taxon>
        <taxon>BOP clade</taxon>
        <taxon>Oryzoideae</taxon>
        <taxon>Oryzeae</taxon>
        <taxon>Oryzinae</taxon>
        <taxon>Oryza</taxon>
        <taxon>Oryza sativa</taxon>
    </lineage>
</organism>
<reference evidence="2 3" key="1">
    <citation type="journal article" date="2005" name="PLoS Biol.">
        <title>The genomes of Oryza sativa: a history of duplications.</title>
        <authorList>
            <person name="Yu J."/>
            <person name="Wang J."/>
            <person name="Lin W."/>
            <person name="Li S."/>
            <person name="Li H."/>
            <person name="Zhou J."/>
            <person name="Ni P."/>
            <person name="Dong W."/>
            <person name="Hu S."/>
            <person name="Zeng C."/>
            <person name="Zhang J."/>
            <person name="Zhang Y."/>
            <person name="Li R."/>
            <person name="Xu Z."/>
            <person name="Li S."/>
            <person name="Li X."/>
            <person name="Zheng H."/>
            <person name="Cong L."/>
            <person name="Lin L."/>
            <person name="Yin J."/>
            <person name="Geng J."/>
            <person name="Li G."/>
            <person name="Shi J."/>
            <person name="Liu J."/>
            <person name="Lv H."/>
            <person name="Li J."/>
            <person name="Wang J."/>
            <person name="Deng Y."/>
            <person name="Ran L."/>
            <person name="Shi X."/>
            <person name="Wang X."/>
            <person name="Wu Q."/>
            <person name="Li C."/>
            <person name="Ren X."/>
            <person name="Wang J."/>
            <person name="Wang X."/>
            <person name="Li D."/>
            <person name="Liu D."/>
            <person name="Zhang X."/>
            <person name="Ji Z."/>
            <person name="Zhao W."/>
            <person name="Sun Y."/>
            <person name="Zhang Z."/>
            <person name="Bao J."/>
            <person name="Han Y."/>
            <person name="Dong L."/>
            <person name="Ji J."/>
            <person name="Chen P."/>
            <person name="Wu S."/>
            <person name="Liu J."/>
            <person name="Xiao Y."/>
            <person name="Bu D."/>
            <person name="Tan J."/>
            <person name="Yang L."/>
            <person name="Ye C."/>
            <person name="Zhang J."/>
            <person name="Xu J."/>
            <person name="Zhou Y."/>
            <person name="Yu Y."/>
            <person name="Zhang B."/>
            <person name="Zhuang S."/>
            <person name="Wei H."/>
            <person name="Liu B."/>
            <person name="Lei M."/>
            <person name="Yu H."/>
            <person name="Li Y."/>
            <person name="Xu H."/>
            <person name="Wei S."/>
            <person name="He X."/>
            <person name="Fang L."/>
            <person name="Zhang Z."/>
            <person name="Zhang Y."/>
            <person name="Huang X."/>
            <person name="Su Z."/>
            <person name="Tong W."/>
            <person name="Li J."/>
            <person name="Tong Z."/>
            <person name="Li S."/>
            <person name="Ye J."/>
            <person name="Wang L."/>
            <person name="Fang L."/>
            <person name="Lei T."/>
            <person name="Chen C."/>
            <person name="Chen H."/>
            <person name="Xu Z."/>
            <person name="Li H."/>
            <person name="Huang H."/>
            <person name="Zhang F."/>
            <person name="Xu H."/>
            <person name="Li N."/>
            <person name="Zhao C."/>
            <person name="Li S."/>
            <person name="Dong L."/>
            <person name="Huang Y."/>
            <person name="Li L."/>
            <person name="Xi Y."/>
            <person name="Qi Q."/>
            <person name="Li W."/>
            <person name="Zhang B."/>
            <person name="Hu W."/>
            <person name="Zhang Y."/>
            <person name="Tian X."/>
            <person name="Jiao Y."/>
            <person name="Liang X."/>
            <person name="Jin J."/>
            <person name="Gao L."/>
            <person name="Zheng W."/>
            <person name="Hao B."/>
            <person name="Liu S."/>
            <person name="Wang W."/>
            <person name="Yuan L."/>
            <person name="Cao M."/>
            <person name="McDermott J."/>
            <person name="Samudrala R."/>
            <person name="Wang J."/>
            <person name="Wong G.K."/>
            <person name="Yang H."/>
        </authorList>
    </citation>
    <scope>NUCLEOTIDE SEQUENCE [LARGE SCALE GENOMIC DNA]</scope>
    <source>
        <strain evidence="3">cv. 93-11</strain>
    </source>
</reference>
<evidence type="ECO:0000313" key="3">
    <source>
        <dbReference type="Proteomes" id="UP000007015"/>
    </source>
</evidence>
<keyword evidence="3" id="KW-1185">Reference proteome</keyword>
<accession>A2WK88</accession>
<feature type="compositionally biased region" description="Low complexity" evidence="1">
    <location>
        <begin position="84"/>
        <end position="93"/>
    </location>
</feature>
<evidence type="ECO:0000313" key="2">
    <source>
        <dbReference type="EMBL" id="EAY72384.1"/>
    </source>
</evidence>
<sequence>MALRREVGKKLVDGILPNVMKELNDATVCLRVVKVVRSDEGRELHARDVRVLVTLKRHANLLSQFIKMSKQSSQQPKKRKRQVAEAAGQAEAAPVKKKNPPKKKGVPGATAEASSSAPVKKKNTPKKKKTPQKRKNLVASTAPPARVVRKLSD</sequence>
<protein>
    <submittedName>
        <fullName evidence="2">Uncharacterized protein</fullName>
    </submittedName>
</protein>
<feature type="compositionally biased region" description="Basic residues" evidence="1">
    <location>
        <begin position="119"/>
        <end position="136"/>
    </location>
</feature>
<feature type="region of interest" description="Disordered" evidence="1">
    <location>
        <begin position="66"/>
        <end position="153"/>
    </location>
</feature>
<dbReference type="Proteomes" id="UP000007015">
    <property type="component" value="Chromosome 1"/>
</dbReference>
<feature type="compositionally biased region" description="Basic residues" evidence="1">
    <location>
        <begin position="95"/>
        <end position="105"/>
    </location>
</feature>
<dbReference type="AlphaFoldDB" id="A2WK88"/>
<evidence type="ECO:0000256" key="1">
    <source>
        <dbReference type="SAM" id="MobiDB-lite"/>
    </source>
</evidence>
<dbReference type="Gramene" id="BGIOSGA002699-TA">
    <property type="protein sequence ID" value="BGIOSGA002699-PA"/>
    <property type="gene ID" value="BGIOSGA002699"/>
</dbReference>